<feature type="compositionally biased region" description="Polar residues" evidence="1">
    <location>
        <begin position="474"/>
        <end position="483"/>
    </location>
</feature>
<feature type="region of interest" description="Disordered" evidence="1">
    <location>
        <begin position="114"/>
        <end position="224"/>
    </location>
</feature>
<feature type="compositionally biased region" description="Polar residues" evidence="1">
    <location>
        <begin position="142"/>
        <end position="160"/>
    </location>
</feature>
<gene>
    <name evidence="2" type="ORF">PTTW11_07346</name>
</gene>
<protein>
    <submittedName>
        <fullName evidence="2">Uncharacterized protein</fullName>
    </submittedName>
</protein>
<feature type="region of interest" description="Disordered" evidence="1">
    <location>
        <begin position="432"/>
        <end position="483"/>
    </location>
</feature>
<accession>A0A6S6W703</accession>
<dbReference type="Proteomes" id="UP000472372">
    <property type="component" value="Chromosome 6"/>
</dbReference>
<feature type="region of interest" description="Disordered" evidence="1">
    <location>
        <begin position="1028"/>
        <end position="1050"/>
    </location>
</feature>
<evidence type="ECO:0000313" key="3">
    <source>
        <dbReference type="Proteomes" id="UP000472372"/>
    </source>
</evidence>
<proteinExistence type="predicted"/>
<organism evidence="2 3">
    <name type="scientific">Pyrenophora teres f. teres</name>
    <dbReference type="NCBI Taxonomy" id="97479"/>
    <lineage>
        <taxon>Eukaryota</taxon>
        <taxon>Fungi</taxon>
        <taxon>Dikarya</taxon>
        <taxon>Ascomycota</taxon>
        <taxon>Pezizomycotina</taxon>
        <taxon>Dothideomycetes</taxon>
        <taxon>Pleosporomycetidae</taxon>
        <taxon>Pleosporales</taxon>
        <taxon>Pleosporineae</taxon>
        <taxon>Pleosporaceae</taxon>
        <taxon>Pyrenophora</taxon>
    </lineage>
</organism>
<feature type="compositionally biased region" description="Polar residues" evidence="1">
    <location>
        <begin position="610"/>
        <end position="641"/>
    </location>
</feature>
<feature type="region of interest" description="Disordered" evidence="1">
    <location>
        <begin position="382"/>
        <end position="415"/>
    </location>
</feature>
<feature type="region of interest" description="Disordered" evidence="1">
    <location>
        <begin position="608"/>
        <end position="733"/>
    </location>
</feature>
<feature type="region of interest" description="Disordered" evidence="1">
    <location>
        <begin position="240"/>
        <end position="279"/>
    </location>
</feature>
<dbReference type="EMBL" id="HG992982">
    <property type="protein sequence ID" value="CAE7188557.1"/>
    <property type="molecule type" value="Genomic_DNA"/>
</dbReference>
<feature type="compositionally biased region" description="Polar residues" evidence="1">
    <location>
        <begin position="659"/>
        <end position="686"/>
    </location>
</feature>
<sequence>MTYFRIPNRHASSRSTPPLLCTPPAQEIPVGTNAQKGNYIGDLVNGGLDHDALEKYREHVGHTAFVDPSSHSNIQAHLSLYPQGARAGKSRILESFPLDLIELEDQCHGQEAQFTDMPSKNITPIYHPDNPRGSPASKRTHLSSGNTKNANPVASLSPPTTCGRKATSASSSERSGHPVFQKHHTNQTSKSLSKMGPVRQTHGSNTGEYGKSIKKRAASPLVASRTAKRANLRAGFVLSDDESEDGDKVNHDAQGRNNHRSVRRQPSFSPPPVSLQNDIKSIPESAPLATKQLNKARLNALLGRTKPKPTVASKYAQQPSSKPPPLTVAHRSAPSPQHQHRVSVQANNKEDANPFQGLVAVPQNMASGSSWEGSNRTFGALPTPKTADSASTATQKALQRTTEEVTPSKGAQPKSFLHSILKDAEQKTACISRERGVDKVKGTSLMPSTATQRPSNTAQPRTRDQIAPTASPKLATQTASNVRASEQARLKVAQAPSPILKSGPGPKQQLVFVSAADSATKASARTSSVETARKRKADMIGGGNGNGTAAAVKKLTVPSTECLRAAKDARARSEVSLIRGNLESVANAHMVPMERDSAPVRKVVDFGSGLKTSNTSALRTPTREPSSLTSSRGSVQQQSRPTNREIEKSASPTGPFPPSHTNGNAVKQATVASRKTMPTKSLSQKPIQIPAKPTATPEKSSTDEGSQRGKAVQVSQPSTESLREKPESGAYEKPAPVVAAQHPREHLLPLKPATTNGYVVSRQHATTKQRKEEVESCPEETTLQATVKTTILEAPKNMSNSKDAGHDTSMDLAQQEHAATKLPGAATTGDELVPQAQHIEVSQRKDGPIITPAEIPLPQEQIPTTPNAVSTLAVSIPCPVTLPTVTDLVLHPSYTLPSAEPYFEYSIFHKSWSTPHDESTANSTEISVRTFTNIEAANAQADKFHNATRTSLGSLVEEQSCKRDENGCTTHMLTHAHPFSPSQKTHVQFFVRRDQVSKYAGRTANDLEGARLVSSTAYAVRLYKLIPNPETTNGSETDDNDDAAANREDTDESLIRTTSHPHVGCPNIYTTLSSANRAALALQVTLSHEANPTNPLTMDFQTRGLRALQEKLEGLGVKGGGELATGCWKSQFNAVGRGGDRLEILVEKVGVVGPRNL</sequence>
<feature type="compositionally biased region" description="Basic and acidic residues" evidence="1">
    <location>
        <begin position="432"/>
        <end position="441"/>
    </location>
</feature>
<name>A0A6S6W703_9PLEO</name>
<evidence type="ECO:0000256" key="1">
    <source>
        <dbReference type="SAM" id="MobiDB-lite"/>
    </source>
</evidence>
<feature type="region of interest" description="Disordered" evidence="1">
    <location>
        <begin position="524"/>
        <end position="543"/>
    </location>
</feature>
<dbReference type="AlphaFoldDB" id="A0A6S6W703"/>
<reference evidence="2" key="1">
    <citation type="submission" date="2021-02" db="EMBL/GenBank/DDBJ databases">
        <authorList>
            <person name="Syme A R."/>
            <person name="Syme A R."/>
            <person name="Moolhuijzen P."/>
        </authorList>
    </citation>
    <scope>NUCLEOTIDE SEQUENCE</scope>
    <source>
        <strain evidence="2">W1-1</strain>
    </source>
</reference>
<evidence type="ECO:0000313" key="2">
    <source>
        <dbReference type="EMBL" id="CAE7188557.1"/>
    </source>
</evidence>
<feature type="region of interest" description="Disordered" evidence="1">
    <location>
        <begin position="304"/>
        <end position="339"/>
    </location>
</feature>
<feature type="compositionally biased region" description="Polar residues" evidence="1">
    <location>
        <begin position="445"/>
        <end position="460"/>
    </location>
</feature>
<feature type="compositionally biased region" description="Polar residues" evidence="1">
    <location>
        <begin position="386"/>
        <end position="400"/>
    </location>
</feature>